<name>A0A1F5YIN6_9BACT</name>
<accession>A0A1F5YIN6</accession>
<dbReference type="EMBL" id="MFJB01000038">
    <property type="protein sequence ID" value="OGG00036.1"/>
    <property type="molecule type" value="Genomic_DNA"/>
</dbReference>
<dbReference type="Pfam" id="PF13365">
    <property type="entry name" value="Trypsin_2"/>
    <property type="match status" value="1"/>
</dbReference>
<dbReference type="PROSITE" id="PS50106">
    <property type="entry name" value="PDZ"/>
    <property type="match status" value="1"/>
</dbReference>
<evidence type="ECO:0000313" key="5">
    <source>
        <dbReference type="Proteomes" id="UP000177396"/>
    </source>
</evidence>
<comment type="caution">
    <text evidence="4">The sequence shown here is derived from an EMBL/GenBank/DDBJ whole genome shotgun (WGS) entry which is preliminary data.</text>
</comment>
<dbReference type="PANTHER" id="PTHR43343">
    <property type="entry name" value="PEPTIDASE S12"/>
    <property type="match status" value="1"/>
</dbReference>
<reference evidence="4 5" key="1">
    <citation type="journal article" date="2016" name="Nat. Commun.">
        <title>Thousands of microbial genomes shed light on interconnected biogeochemical processes in an aquifer system.</title>
        <authorList>
            <person name="Anantharaman K."/>
            <person name="Brown C.T."/>
            <person name="Hug L.A."/>
            <person name="Sharon I."/>
            <person name="Castelle C.J."/>
            <person name="Probst A.J."/>
            <person name="Thomas B.C."/>
            <person name="Singh A."/>
            <person name="Wilkins M.J."/>
            <person name="Karaoz U."/>
            <person name="Brodie E.L."/>
            <person name="Williams K.H."/>
            <person name="Hubbard S.S."/>
            <person name="Banfield J.F."/>
        </authorList>
    </citation>
    <scope>NUCLEOTIDE SEQUENCE [LARGE SCALE GENOMIC DNA]</scope>
</reference>
<dbReference type="GO" id="GO:0004252">
    <property type="term" value="F:serine-type endopeptidase activity"/>
    <property type="evidence" value="ECO:0007669"/>
    <property type="project" value="InterPro"/>
</dbReference>
<dbReference type="InterPro" id="IPR001478">
    <property type="entry name" value="PDZ"/>
</dbReference>
<dbReference type="PRINTS" id="PR00834">
    <property type="entry name" value="PROTEASES2C"/>
</dbReference>
<dbReference type="Pfam" id="PF13180">
    <property type="entry name" value="PDZ_2"/>
    <property type="match status" value="1"/>
</dbReference>
<dbReference type="AlphaFoldDB" id="A0A1F5YIN6"/>
<dbReference type="InterPro" id="IPR036034">
    <property type="entry name" value="PDZ_sf"/>
</dbReference>
<dbReference type="Gene3D" id="2.40.10.120">
    <property type="match status" value="1"/>
</dbReference>
<protein>
    <recommendedName>
        <fullName evidence="3">PDZ domain-containing protein</fullName>
    </recommendedName>
</protein>
<feature type="domain" description="PDZ" evidence="3">
    <location>
        <begin position="278"/>
        <end position="372"/>
    </location>
</feature>
<evidence type="ECO:0000256" key="1">
    <source>
        <dbReference type="ARBA" id="ARBA00022670"/>
    </source>
</evidence>
<dbReference type="InterPro" id="IPR009003">
    <property type="entry name" value="Peptidase_S1_PA"/>
</dbReference>
<evidence type="ECO:0000259" key="3">
    <source>
        <dbReference type="PROSITE" id="PS50106"/>
    </source>
</evidence>
<dbReference type="GO" id="GO:0006508">
    <property type="term" value="P:proteolysis"/>
    <property type="evidence" value="ECO:0007669"/>
    <property type="project" value="UniProtKB-KW"/>
</dbReference>
<sequence length="387" mass="41622">MKRILVLIGLFVILVLIGTSTNQLNLSLPDVKNWFVPNKTPVLEKQKLQIVNEESVITKVVEETSSSVVTISVVKSRKIGRIFEINPFDPFDIFRQSPNLRGEQPTVQDIGTGFIVSKDGLIVTNKHVVSDSGVKYRVITGDDKEYQIEKIYRDPSNDLAIIKISASGLKPVELGDSGKLKVGQMAIAIGTALGEFRNTVTVGVISGLGRGITAGSPFEGYVERLDDVIQTDAAINPGNSGGPLLNSAGQVIGVNIAVSSEGQNIGFALPINVVKSLLTEFNKSGGRFERPFLGVRYRMITRDLAIMYEIPQGAYVQEVVADSPADKGGIQEEDVIVEIGGQKVTEDNGGLAKIIAGKKSGDQVTVTVWRNGETVELKVTIGQTSGE</sequence>
<dbReference type="InterPro" id="IPR051201">
    <property type="entry name" value="Chloro_Bact_Ser_Proteases"/>
</dbReference>
<keyword evidence="1" id="KW-0645">Protease</keyword>
<dbReference type="Gene3D" id="2.30.42.10">
    <property type="match status" value="1"/>
</dbReference>
<proteinExistence type="predicted"/>
<dbReference type="PANTHER" id="PTHR43343:SF3">
    <property type="entry name" value="PROTEASE DO-LIKE 8, CHLOROPLASTIC"/>
    <property type="match status" value="1"/>
</dbReference>
<dbReference type="SUPFAM" id="SSF50494">
    <property type="entry name" value="Trypsin-like serine proteases"/>
    <property type="match status" value="1"/>
</dbReference>
<organism evidence="4 5">
    <name type="scientific">Candidatus Gottesmanbacteria bacterium RBG_16_38_7b</name>
    <dbReference type="NCBI Taxonomy" id="1798372"/>
    <lineage>
        <taxon>Bacteria</taxon>
        <taxon>Candidatus Gottesmaniibacteriota</taxon>
    </lineage>
</organism>
<evidence type="ECO:0000313" key="4">
    <source>
        <dbReference type="EMBL" id="OGG00036.1"/>
    </source>
</evidence>
<evidence type="ECO:0000256" key="2">
    <source>
        <dbReference type="ARBA" id="ARBA00022801"/>
    </source>
</evidence>
<dbReference type="Proteomes" id="UP000177396">
    <property type="component" value="Unassembled WGS sequence"/>
</dbReference>
<keyword evidence="2" id="KW-0378">Hydrolase</keyword>
<dbReference type="SMART" id="SM00228">
    <property type="entry name" value="PDZ"/>
    <property type="match status" value="1"/>
</dbReference>
<dbReference type="SUPFAM" id="SSF50156">
    <property type="entry name" value="PDZ domain-like"/>
    <property type="match status" value="1"/>
</dbReference>
<gene>
    <name evidence="4" type="ORF">A2153_00125</name>
</gene>
<dbReference type="InterPro" id="IPR001940">
    <property type="entry name" value="Peptidase_S1C"/>
</dbReference>